<gene>
    <name evidence="2" type="ORF">PGO_090780</name>
</gene>
<keyword evidence="3" id="KW-1185">Reference proteome</keyword>
<keyword evidence="1" id="KW-0175">Coiled coil</keyword>
<evidence type="ECO:0000313" key="3">
    <source>
        <dbReference type="Proteomes" id="UP000195521"/>
    </source>
</evidence>
<dbReference type="OMA" id="QRGVYNY"/>
<dbReference type="PROSITE" id="PS50096">
    <property type="entry name" value="IQ"/>
    <property type="match status" value="2"/>
</dbReference>
<sequence length="210" mass="25650">MDFVQLAQYGKRVSHEYKSLLRDKKKNAVKEILAAIKIQKCYRGYVIRMTYLIYKQFLKHAKERIEILSCKYLFKKLKQQRLDEQMLLFMSDNATKIQKIFRGYYSRKYIHDFFRRKREIIEIDKNVKEQKDIMLLGLEEKRKKQLLYDNKMKDMKIYNAAKNLHHLVSTRAQKGVYNYKIENIIKEQQEKINKLSEKKKKKKKNVRKNK</sequence>
<dbReference type="RefSeq" id="XP_028543468.1">
    <property type="nucleotide sequence ID" value="XM_028687667.1"/>
</dbReference>
<dbReference type="AlphaFoldDB" id="A0A1Y1JEC9"/>
<evidence type="ECO:0000256" key="1">
    <source>
        <dbReference type="SAM" id="Coils"/>
    </source>
</evidence>
<dbReference type="Pfam" id="PF00612">
    <property type="entry name" value="IQ"/>
    <property type="match status" value="2"/>
</dbReference>
<name>A0A1Y1JEC9_PLAGO</name>
<dbReference type="EMBL" id="BDQF01000010">
    <property type="protein sequence ID" value="GAW80879.1"/>
    <property type="molecule type" value="Genomic_DNA"/>
</dbReference>
<comment type="caution">
    <text evidence="2">The sequence shown here is derived from an EMBL/GenBank/DDBJ whole genome shotgun (WGS) entry which is preliminary data.</text>
</comment>
<reference evidence="3" key="1">
    <citation type="submission" date="2017-04" db="EMBL/GenBank/DDBJ databases">
        <title>Plasmodium gonderi genome.</title>
        <authorList>
            <person name="Arisue N."/>
            <person name="Honma H."/>
            <person name="Kawai S."/>
            <person name="Tougan T."/>
            <person name="Tanabe K."/>
            <person name="Horii T."/>
        </authorList>
    </citation>
    <scope>NUCLEOTIDE SEQUENCE [LARGE SCALE GENOMIC DNA]</scope>
    <source>
        <strain evidence="3">ATCC 30045</strain>
    </source>
</reference>
<dbReference type="GeneID" id="39747597"/>
<dbReference type="InterPro" id="IPR000048">
    <property type="entry name" value="IQ_motif_EF-hand-BS"/>
</dbReference>
<dbReference type="Gene3D" id="1.20.5.190">
    <property type="match status" value="1"/>
</dbReference>
<evidence type="ECO:0000313" key="2">
    <source>
        <dbReference type="EMBL" id="GAW80879.1"/>
    </source>
</evidence>
<dbReference type="OrthoDB" id="190375at2759"/>
<proteinExistence type="predicted"/>
<organism evidence="2 3">
    <name type="scientific">Plasmodium gonderi</name>
    <dbReference type="NCBI Taxonomy" id="77519"/>
    <lineage>
        <taxon>Eukaryota</taxon>
        <taxon>Sar</taxon>
        <taxon>Alveolata</taxon>
        <taxon>Apicomplexa</taxon>
        <taxon>Aconoidasida</taxon>
        <taxon>Haemosporida</taxon>
        <taxon>Plasmodiidae</taxon>
        <taxon>Plasmodium</taxon>
        <taxon>Plasmodium (Plasmodium)</taxon>
    </lineage>
</organism>
<feature type="coiled-coil region" evidence="1">
    <location>
        <begin position="178"/>
        <end position="205"/>
    </location>
</feature>
<evidence type="ECO:0008006" key="4">
    <source>
        <dbReference type="Google" id="ProtNLM"/>
    </source>
</evidence>
<dbReference type="SMART" id="SM00015">
    <property type="entry name" value="IQ"/>
    <property type="match status" value="2"/>
</dbReference>
<accession>A0A1Y1JEC9</accession>
<protein>
    <recommendedName>
        <fullName evidence="4">Calmodulin binding protein</fullName>
    </recommendedName>
</protein>
<dbReference type="Proteomes" id="UP000195521">
    <property type="component" value="Unassembled WGS sequence"/>
</dbReference>